<gene>
    <name evidence="1" type="ORF">UFOPK3609_01482</name>
</gene>
<proteinExistence type="predicted"/>
<accession>A0A6J7HWC8</accession>
<organism evidence="1">
    <name type="scientific">freshwater metagenome</name>
    <dbReference type="NCBI Taxonomy" id="449393"/>
    <lineage>
        <taxon>unclassified sequences</taxon>
        <taxon>metagenomes</taxon>
        <taxon>ecological metagenomes</taxon>
    </lineage>
</organism>
<protein>
    <submittedName>
        <fullName evidence="1">Unannotated protein</fullName>
    </submittedName>
</protein>
<dbReference type="EMBL" id="CAFBMQ010000249">
    <property type="protein sequence ID" value="CAB4922683.1"/>
    <property type="molecule type" value="Genomic_DNA"/>
</dbReference>
<sequence>MPTSSSNIRRLRSGVIGSISAWLPSRRSTAHQRGATVVVRSGQVRSGSGTAANGAYLPIGIAEGCWVLRACGWVLMAVALLVCRGVRSGSAGWARAITAAREPT</sequence>
<name>A0A6J7HWC8_9ZZZZ</name>
<dbReference type="AlphaFoldDB" id="A0A6J7HWC8"/>
<reference evidence="1" key="1">
    <citation type="submission" date="2020-05" db="EMBL/GenBank/DDBJ databases">
        <authorList>
            <person name="Chiriac C."/>
            <person name="Salcher M."/>
            <person name="Ghai R."/>
            <person name="Kavagutti S V."/>
        </authorList>
    </citation>
    <scope>NUCLEOTIDE SEQUENCE</scope>
</reference>
<evidence type="ECO:0000313" key="1">
    <source>
        <dbReference type="EMBL" id="CAB4922683.1"/>
    </source>
</evidence>